<dbReference type="EMBL" id="JWIC01000007">
    <property type="protein sequence ID" value="KID56058.1"/>
    <property type="molecule type" value="Genomic_DNA"/>
</dbReference>
<dbReference type="RefSeq" id="WP_039610630.1">
    <property type="nucleotide sequence ID" value="NZ_JWIC01000007.1"/>
</dbReference>
<reference evidence="2 3" key="2">
    <citation type="submission" date="2014-12" db="EMBL/GenBank/DDBJ databases">
        <title>Draft Genome Sequence of Pseudoalteromonas luteoviolacea HI1.</title>
        <authorList>
            <person name="Asahina A.Y."/>
            <person name="Hadfield M.G."/>
        </authorList>
    </citation>
    <scope>NUCLEOTIDE SEQUENCE [LARGE SCALE GENOMIC DNA]</scope>
    <source>
        <strain evidence="2 3">HI1</strain>
    </source>
</reference>
<accession>A0A023Q146</accession>
<proteinExistence type="predicted"/>
<dbReference type="EMBL" id="KF724688">
    <property type="protein sequence ID" value="AHX39911.1"/>
    <property type="molecule type" value="Genomic_DNA"/>
</dbReference>
<evidence type="ECO:0000313" key="2">
    <source>
        <dbReference type="EMBL" id="KID56058.1"/>
    </source>
</evidence>
<organism evidence="1">
    <name type="scientific">Pseudoalteromonas luteoviolacea</name>
    <dbReference type="NCBI Taxonomy" id="43657"/>
    <lineage>
        <taxon>Bacteria</taxon>
        <taxon>Pseudomonadati</taxon>
        <taxon>Pseudomonadota</taxon>
        <taxon>Gammaproteobacteria</taxon>
        <taxon>Alteromonadales</taxon>
        <taxon>Pseudoalteromonadaceae</taxon>
        <taxon>Pseudoalteromonas</taxon>
    </lineage>
</organism>
<dbReference type="OrthoDB" id="6306475at2"/>
<evidence type="ECO:0000313" key="1">
    <source>
        <dbReference type="EMBL" id="AHX39911.1"/>
    </source>
</evidence>
<protein>
    <submittedName>
        <fullName evidence="1">Uncharacterized protein</fullName>
    </submittedName>
</protein>
<dbReference type="AlphaFoldDB" id="A0A023Q146"/>
<evidence type="ECO:0000313" key="3">
    <source>
        <dbReference type="Proteomes" id="UP000031327"/>
    </source>
</evidence>
<sequence length="140" mass="14875">MHSHNLAYLPAASQLVASVLLVDEVGKIVSVMLANSGREIDVVGQLESVSRAQKGDQVVLLSIKEPVVIGKLATSGSFPCAKFDDNRGKVSIKADQSICIKTPKGSIEIYGDGSILLEGDSLSAETKKDLSLQGWPIRLN</sequence>
<dbReference type="Proteomes" id="UP000031327">
    <property type="component" value="Unassembled WGS sequence"/>
</dbReference>
<gene>
    <name evidence="2" type="ORF">JF50_17295</name>
</gene>
<name>A0A023Q146_9GAMM</name>
<reference evidence="1" key="1">
    <citation type="journal article" date="2014" name="Science">
        <title>Marine tubeworm metamorphosis induced by arrays of bacterial phage tail-like structures.</title>
        <authorList>
            <person name="Shikuma N.J."/>
            <person name="Pilhofer M."/>
            <person name="Weiss G.L."/>
            <person name="Hadfield M.G."/>
            <person name="Jensen G.J."/>
            <person name="Newman D.K."/>
        </authorList>
    </citation>
    <scope>NUCLEOTIDE SEQUENCE</scope>
    <source>
        <strain evidence="1">HI1</strain>
    </source>
</reference>